<gene>
    <name evidence="3" type="ORF">LH706_19385</name>
    <name evidence="2" type="ORF">PSS4_v1_900034</name>
</gene>
<dbReference type="AlphaFoldDB" id="A0A0S4UAF2"/>
<geneLocation type="plasmid" evidence="3">
    <name>p1</name>
</geneLocation>
<accession>A0A0S4UAF2</accession>
<protein>
    <submittedName>
        <fullName evidence="2">Uncharacterized protein</fullName>
    </submittedName>
</protein>
<dbReference type="EMBL" id="CP085044">
    <property type="protein sequence ID" value="UZF17708.1"/>
    <property type="molecule type" value="Genomic_DNA"/>
</dbReference>
<feature type="compositionally biased region" description="Low complexity" evidence="1">
    <location>
        <begin position="1"/>
        <end position="18"/>
    </location>
</feature>
<evidence type="ECO:0000313" key="2">
    <source>
        <dbReference type="EMBL" id="CUV19070.1"/>
    </source>
</evidence>
<keyword evidence="3" id="KW-0614">Plasmid</keyword>
<organism evidence="2">
    <name type="scientific">Ralstonia solanacearum</name>
    <name type="common">Pseudomonas solanacearum</name>
    <dbReference type="NCBI Taxonomy" id="305"/>
    <lineage>
        <taxon>Bacteria</taxon>
        <taxon>Pseudomonadati</taxon>
        <taxon>Pseudomonadota</taxon>
        <taxon>Betaproteobacteria</taxon>
        <taxon>Burkholderiales</taxon>
        <taxon>Burkholderiaceae</taxon>
        <taxon>Ralstonia</taxon>
        <taxon>Ralstonia solanacearum species complex</taxon>
    </lineage>
</organism>
<sequence>MAGEIPRVVGPPSRVSPGAITGAPTRHVLHNETSAIARSDAGPPSPLVPDGVARSAPAPHQGVSPTRHGELPASRALEFWGNGRIEGRVRIEGVPAARRVRLFDALTGLLVAEAWSRSDGFYRFDYLDTGRDFFLLAHDHVRQFNAVIADWVRPEPTVYP</sequence>
<evidence type="ECO:0000313" key="3">
    <source>
        <dbReference type="EMBL" id="UZF17708.1"/>
    </source>
</evidence>
<evidence type="ECO:0000256" key="1">
    <source>
        <dbReference type="SAM" id="MobiDB-lite"/>
    </source>
</evidence>
<name>A0A0S4UAF2_RALSL</name>
<proteinExistence type="predicted"/>
<reference evidence="2" key="1">
    <citation type="submission" date="2015-10" db="EMBL/GenBank/DDBJ databases">
        <authorList>
            <person name="Gilbert D.G."/>
        </authorList>
    </citation>
    <scope>NUCLEOTIDE SEQUENCE</scope>
    <source>
        <strain evidence="2">Phyl III-seqv23</strain>
    </source>
</reference>
<dbReference type="EMBL" id="LN899821">
    <property type="protein sequence ID" value="CUV19070.1"/>
    <property type="molecule type" value="Genomic_DNA"/>
</dbReference>
<reference evidence="3" key="2">
    <citation type="submission" date="2021-10" db="EMBL/GenBank/DDBJ databases">
        <title>Complete genome sequences of five Ralstonia solancearum strains isolated from sunflower.</title>
        <authorList>
            <person name="She X."/>
            <person name="He Z."/>
        </authorList>
    </citation>
    <scope>NUCLEOTIDE SEQUENCE</scope>
    <source>
        <strain evidence="3">RS638</strain>
        <plasmid evidence="3">p1</plasmid>
    </source>
</reference>
<feature type="region of interest" description="Disordered" evidence="1">
    <location>
        <begin position="1"/>
        <end position="70"/>
    </location>
</feature>